<dbReference type="eggNOG" id="KOG0998">
    <property type="taxonomic scope" value="Eukaryota"/>
</dbReference>
<feature type="domain" description="EH" evidence="4">
    <location>
        <begin position="637"/>
        <end position="718"/>
    </location>
</feature>
<evidence type="ECO:0000313" key="5">
    <source>
        <dbReference type="EMBL" id="CCE64606.1"/>
    </source>
</evidence>
<dbReference type="GO" id="GO:0000407">
    <property type="term" value="C:phagophore assembly site"/>
    <property type="evidence" value="ECO:0007669"/>
    <property type="project" value="UniProtKB-ARBA"/>
</dbReference>
<evidence type="ECO:0000256" key="2">
    <source>
        <dbReference type="ARBA" id="ARBA00061579"/>
    </source>
</evidence>
<dbReference type="Gene3D" id="1.10.238.10">
    <property type="entry name" value="EF-hand"/>
    <property type="match status" value="1"/>
</dbReference>
<keyword evidence="6" id="KW-1185">Reference proteome</keyword>
<evidence type="ECO:0000256" key="3">
    <source>
        <dbReference type="SAM" id="MobiDB-lite"/>
    </source>
</evidence>
<comment type="similarity">
    <text evidence="2">Belongs to the IRS4 family.</text>
</comment>
<name>G8BXH8_TETPH</name>
<dbReference type="FunFam" id="1.10.238.10:FF:000326">
    <property type="entry name" value="IRS4p EH domain-containing protein"/>
    <property type="match status" value="1"/>
</dbReference>
<sequence>MVIYLNKQRRAHPGITLTDTQKDNSLRAAQLMFHKHSTLEDAKRLPAIAVRSGTPPPQKKINYVTNKNSGMKYVVMNSKPTLAKVPSTPHSTGIDAKKAAMQAQQKISENQEAVSQTKNSKYTSQLNSTRAATLAQSWSDEQERETQNSSKPQSPTMNSKKAAALAHINLADMETEWDLPLNKQLPALFTQEPDKNPYYNTSKKVSNHSYRSSDENLSILSSSKNPDNKLRGTVTRASKDKFYLTVPTSALKLNENQYSNNSGAEMGDNESINSNTNEIMSIMSSSSIINQRRSPSPDFNKNALNMEEQDYNPSVYSSNSNMKSLLKNNSIYSLVPISTSSKAPKLINNCATNTYGAINKRSGGNVKYEGTLPDLIPNHLRQHSKVEKLKNKFFKSHEGYNTAHSTTDLRKSMSVTSFDSNLHVPSYLSLNNIVEDPTGKEIIRTNQNTKLKTTMRRDNESDNENVNRNGVYGNPNKNKSFDEFGNPINPTMHDYDFDSSDEFSEYDNASGSDNNDKIYKKKMKRRERLKSKFKKTTAVIPYGHHHSNSSHHYLSHITNNDTSTGNNHFKGFNEDKPWKSHNDSYYITEQERKRYEGMWVSNRFLYLELLPWWGYLTGNETEQSTIGSNPILAKLKFNIKGLPDDGLMLNLVAQDIWLRSCLPNDILMNIYDLVDLRNDGTLDRKSFIVGMWLIDQCLYGRKLPKSIDQTIWDSIDKYMVNALTSGSTIKAIKKNKKKLIKKEIKYIKKEMKSIHI</sequence>
<dbReference type="Pfam" id="PF12763">
    <property type="entry name" value="EH"/>
    <property type="match status" value="1"/>
</dbReference>
<dbReference type="SUPFAM" id="SSF47473">
    <property type="entry name" value="EF-hand"/>
    <property type="match status" value="1"/>
</dbReference>
<proteinExistence type="inferred from homology"/>
<dbReference type="InterPro" id="IPR000261">
    <property type="entry name" value="EH_dom"/>
</dbReference>
<dbReference type="GeneID" id="11534676"/>
<dbReference type="HOGENOM" id="CLU_402892_0_0_1"/>
<reference evidence="5 6" key="1">
    <citation type="journal article" date="2011" name="Proc. Natl. Acad. Sci. U.S.A.">
        <title>Evolutionary erosion of yeast sex chromosomes by mating-type switching accidents.</title>
        <authorList>
            <person name="Gordon J.L."/>
            <person name="Armisen D."/>
            <person name="Proux-Wera E."/>
            <person name="Oheigeartaigh S.S."/>
            <person name="Byrne K.P."/>
            <person name="Wolfe K.H."/>
        </authorList>
    </citation>
    <scope>NUCLEOTIDE SEQUENCE [LARGE SCALE GENOMIC DNA]</scope>
    <source>
        <strain evidence="6">ATCC 24235 / CBS 4417 / NBRC 1672 / NRRL Y-8282 / UCD 70-5</strain>
    </source>
</reference>
<dbReference type="PROSITE" id="PS50031">
    <property type="entry name" value="EH"/>
    <property type="match status" value="1"/>
</dbReference>
<dbReference type="Proteomes" id="UP000005666">
    <property type="component" value="Chromosome 9"/>
</dbReference>
<dbReference type="CDD" id="cd00052">
    <property type="entry name" value="EH"/>
    <property type="match status" value="1"/>
</dbReference>
<dbReference type="GO" id="GO:0031505">
    <property type="term" value="P:fungal-type cell wall organization"/>
    <property type="evidence" value="ECO:0007669"/>
    <property type="project" value="UniProtKB-ARBA"/>
</dbReference>
<dbReference type="OrthoDB" id="10045710at2759"/>
<dbReference type="InterPro" id="IPR011992">
    <property type="entry name" value="EF-hand-dom_pair"/>
</dbReference>
<feature type="region of interest" description="Disordered" evidence="3">
    <location>
        <begin position="103"/>
        <end position="162"/>
    </location>
</feature>
<dbReference type="STRING" id="1071381.G8BXH8"/>
<feature type="region of interest" description="Disordered" evidence="3">
    <location>
        <begin position="191"/>
        <end position="210"/>
    </location>
</feature>
<feature type="region of interest" description="Disordered" evidence="3">
    <location>
        <begin position="453"/>
        <end position="480"/>
    </location>
</feature>
<dbReference type="KEGG" id="tpf:TPHA_0I01000"/>
<dbReference type="SMART" id="SM00027">
    <property type="entry name" value="EH"/>
    <property type="match status" value="1"/>
</dbReference>
<feature type="compositionally biased region" description="Polar residues" evidence="3">
    <location>
        <begin position="198"/>
        <end position="210"/>
    </location>
</feature>
<dbReference type="GO" id="GO:0006629">
    <property type="term" value="P:lipid metabolic process"/>
    <property type="evidence" value="ECO:0007669"/>
    <property type="project" value="UniProtKB-KW"/>
</dbReference>
<dbReference type="RefSeq" id="XP_003687040.1">
    <property type="nucleotide sequence ID" value="XM_003686992.1"/>
</dbReference>
<feature type="compositionally biased region" description="Polar residues" evidence="3">
    <location>
        <begin position="147"/>
        <end position="159"/>
    </location>
</feature>
<gene>
    <name evidence="5" type="primary">TPHA0I01000</name>
    <name evidence="5" type="ordered locus">TPHA_0I01000</name>
</gene>
<evidence type="ECO:0000259" key="4">
    <source>
        <dbReference type="PROSITE" id="PS50031"/>
    </source>
</evidence>
<dbReference type="EMBL" id="HE612864">
    <property type="protein sequence ID" value="CCE64606.1"/>
    <property type="molecule type" value="Genomic_DNA"/>
</dbReference>
<keyword evidence="1" id="KW-0443">Lipid metabolism</keyword>
<protein>
    <recommendedName>
        <fullName evidence="4">EH domain-containing protein</fullName>
    </recommendedName>
</protein>
<evidence type="ECO:0000256" key="1">
    <source>
        <dbReference type="ARBA" id="ARBA00023098"/>
    </source>
</evidence>
<dbReference type="AlphaFoldDB" id="G8BXH8"/>
<feature type="compositionally biased region" description="Polar residues" evidence="3">
    <location>
        <begin position="107"/>
        <end position="139"/>
    </location>
</feature>
<accession>G8BXH8</accession>
<evidence type="ECO:0000313" key="6">
    <source>
        <dbReference type="Proteomes" id="UP000005666"/>
    </source>
</evidence>
<organism evidence="5 6">
    <name type="scientific">Tetrapisispora phaffii (strain ATCC 24235 / CBS 4417 / NBRC 1672 / NRRL Y-8282 / UCD 70-5)</name>
    <name type="common">Yeast</name>
    <name type="synonym">Fabospora phaffii</name>
    <dbReference type="NCBI Taxonomy" id="1071381"/>
    <lineage>
        <taxon>Eukaryota</taxon>
        <taxon>Fungi</taxon>
        <taxon>Dikarya</taxon>
        <taxon>Ascomycota</taxon>
        <taxon>Saccharomycotina</taxon>
        <taxon>Saccharomycetes</taxon>
        <taxon>Saccharomycetales</taxon>
        <taxon>Saccharomycetaceae</taxon>
        <taxon>Tetrapisispora</taxon>
    </lineage>
</organism>